<dbReference type="KEGG" id="eex:EZJ17_10170"/>
<dbReference type="GO" id="GO:0005694">
    <property type="term" value="C:chromosome"/>
    <property type="evidence" value="ECO:0007669"/>
    <property type="project" value="TreeGrafter"/>
</dbReference>
<dbReference type="AlphaFoldDB" id="A0AAX1FAE1"/>
<dbReference type="InterPro" id="IPR003115">
    <property type="entry name" value="ParB_N"/>
</dbReference>
<dbReference type="SUPFAM" id="SSF50037">
    <property type="entry name" value="C-terminal domain of transcriptional repressors"/>
    <property type="match status" value="1"/>
</dbReference>
<comment type="similarity">
    <text evidence="1">Belongs to the ParB family.</text>
</comment>
<dbReference type="SUPFAM" id="SSF110849">
    <property type="entry name" value="ParB/Sulfiredoxin"/>
    <property type="match status" value="1"/>
</dbReference>
<dbReference type="RefSeq" id="WP_082886551.1">
    <property type="nucleotide sequence ID" value="NZ_CP038019.1"/>
</dbReference>
<accession>A0AAX1FAE1</accession>
<dbReference type="InterPro" id="IPR004437">
    <property type="entry name" value="ParB/RepB/Spo0J"/>
</dbReference>
<geneLocation type="plasmid" evidence="4 5">
    <name>unnamed1</name>
</geneLocation>
<proteinExistence type="inferred from homology"/>
<dbReference type="Gene3D" id="3.90.1530.30">
    <property type="match status" value="1"/>
</dbReference>
<feature type="region of interest" description="Disordered" evidence="2">
    <location>
        <begin position="222"/>
        <end position="243"/>
    </location>
</feature>
<dbReference type="SUPFAM" id="SSF109709">
    <property type="entry name" value="KorB DNA-binding domain-like"/>
    <property type="match status" value="1"/>
</dbReference>
<dbReference type="Proteomes" id="UP000326695">
    <property type="component" value="Plasmid unnamed1"/>
</dbReference>
<dbReference type="InterPro" id="IPR036086">
    <property type="entry name" value="ParB/Sulfiredoxin_sf"/>
</dbReference>
<dbReference type="InterPro" id="IPR042075">
    <property type="entry name" value="KorB_DNA-db"/>
</dbReference>
<dbReference type="Pfam" id="PF06613">
    <property type="entry name" value="KorB_C"/>
    <property type="match status" value="1"/>
</dbReference>
<keyword evidence="4" id="KW-0614">Plasmid</keyword>
<evidence type="ECO:0000256" key="2">
    <source>
        <dbReference type="SAM" id="MobiDB-lite"/>
    </source>
</evidence>
<dbReference type="SMART" id="SM00470">
    <property type="entry name" value="ParB"/>
    <property type="match status" value="1"/>
</dbReference>
<dbReference type="InterPro" id="IPR037048">
    <property type="entry name" value="KorB_C_sf"/>
</dbReference>
<dbReference type="EMBL" id="CP038019">
    <property type="protein sequence ID" value="QED93018.1"/>
    <property type="molecule type" value="Genomic_DNA"/>
</dbReference>
<protein>
    <submittedName>
        <fullName evidence="4">ParB/RepB/Spo0J family partition protein</fullName>
    </submittedName>
</protein>
<dbReference type="PANTHER" id="PTHR33375">
    <property type="entry name" value="CHROMOSOME-PARTITIONING PROTEIN PARB-RELATED"/>
    <property type="match status" value="1"/>
</dbReference>
<dbReference type="PANTHER" id="PTHR33375:SF1">
    <property type="entry name" value="CHROMOSOME-PARTITIONING PROTEIN PARB-RELATED"/>
    <property type="match status" value="1"/>
</dbReference>
<dbReference type="InterPro" id="IPR010575">
    <property type="entry name" value="KorB_C"/>
</dbReference>
<dbReference type="Gene3D" id="1.10.10.730">
    <property type="entry name" value="KorB DNA-binding domain"/>
    <property type="match status" value="1"/>
</dbReference>
<keyword evidence="5" id="KW-1185">Reference proteome</keyword>
<sequence length="303" mass="33571">MMMNLDSLEDLSSLLNAPAPVTGVPLLLKLSQIQEDPNQPRKIFDEEKLRELADSIKVRGVKTPISVHEDESNPGFYIINHGSRRYRASMMAGKETIPAYVDGDYTFLDQLVENIQRDNLTPRETADGIALMLNSGMKKGEVAKRLGKSAAFVSQHVALLSLPEPVAAVFNAGKVSDVTVVNELNTLYGRYPEAVEELLQNEDDITRSTIRHFKEFLKGDPSAEKESEAVSAPEINAKKDKPADPKKLKKAIVQVMYQGQLARLILNKRAHNTDEVWLQFEESGEQESVPCAEISSIVAVIEG</sequence>
<dbReference type="InterPro" id="IPR050336">
    <property type="entry name" value="Chromosome_partition/occlusion"/>
</dbReference>
<gene>
    <name evidence="4" type="ORF">EZJ17_10170</name>
</gene>
<evidence type="ECO:0000313" key="5">
    <source>
        <dbReference type="Proteomes" id="UP000326695"/>
    </source>
</evidence>
<dbReference type="Gene3D" id="6.10.250.140">
    <property type="match status" value="1"/>
</dbReference>
<organism evidence="4 5">
    <name type="scientific">Eikenella exigua</name>
    <dbReference type="NCBI Taxonomy" id="2528037"/>
    <lineage>
        <taxon>Bacteria</taxon>
        <taxon>Pseudomonadati</taxon>
        <taxon>Pseudomonadota</taxon>
        <taxon>Betaproteobacteria</taxon>
        <taxon>Neisseriales</taxon>
        <taxon>Neisseriaceae</taxon>
        <taxon>Eikenella</taxon>
    </lineage>
</organism>
<dbReference type="InterPro" id="IPR013741">
    <property type="entry name" value="KorB_domain"/>
</dbReference>
<dbReference type="GO" id="GO:0007059">
    <property type="term" value="P:chromosome segregation"/>
    <property type="evidence" value="ECO:0007669"/>
    <property type="project" value="TreeGrafter"/>
</dbReference>
<dbReference type="Pfam" id="PF08535">
    <property type="entry name" value="KorB"/>
    <property type="match status" value="1"/>
</dbReference>
<dbReference type="NCBIfam" id="TIGR00180">
    <property type="entry name" value="parB_part"/>
    <property type="match status" value="1"/>
</dbReference>
<name>A0AAX1FAE1_9NEIS</name>
<dbReference type="GO" id="GO:0045892">
    <property type="term" value="P:negative regulation of DNA-templated transcription"/>
    <property type="evidence" value="ECO:0007669"/>
    <property type="project" value="InterPro"/>
</dbReference>
<dbReference type="Pfam" id="PF02195">
    <property type="entry name" value="ParB_N"/>
    <property type="match status" value="1"/>
</dbReference>
<dbReference type="GO" id="GO:0003677">
    <property type="term" value="F:DNA binding"/>
    <property type="evidence" value="ECO:0007669"/>
    <property type="project" value="InterPro"/>
</dbReference>
<evidence type="ECO:0000259" key="3">
    <source>
        <dbReference type="SMART" id="SM00470"/>
    </source>
</evidence>
<feature type="domain" description="ParB-like N-terminal" evidence="3">
    <location>
        <begin position="26"/>
        <end position="115"/>
    </location>
</feature>
<dbReference type="Gene3D" id="2.30.30.150">
    <property type="entry name" value="KorB, C-terminal domain"/>
    <property type="match status" value="1"/>
</dbReference>
<dbReference type="CDD" id="cd16398">
    <property type="entry name" value="KorB_N_like"/>
    <property type="match status" value="1"/>
</dbReference>
<evidence type="ECO:0000313" key="4">
    <source>
        <dbReference type="EMBL" id="QED93018.1"/>
    </source>
</evidence>
<dbReference type="InterPro" id="IPR008988">
    <property type="entry name" value="Transcriptional_repressor_C"/>
</dbReference>
<reference evidence="5" key="1">
    <citation type="journal article" date="2019" name="J. Anim. Genet.">
        <title>Description and whole genome sequencing of Eikenella exigua sp. nov., isolated from brain abscess and blood.</title>
        <authorList>
            <person name="Stormo K.A."/>
            <person name="Nygaard R.M."/>
            <person name="Bruvold T.S."/>
            <person name="Dimmen G."/>
            <person name="Lindemann P.C."/>
            <person name="Jordal S."/>
            <person name="Kommedal O."/>
        </authorList>
    </citation>
    <scope>NUCLEOTIDE SEQUENCE [LARGE SCALE GENOMIC DNA]</scope>
    <source>
        <strain evidence="5">PXX</strain>
        <plasmid evidence="5">unnamed1</plasmid>
    </source>
</reference>
<evidence type="ECO:0000256" key="1">
    <source>
        <dbReference type="ARBA" id="ARBA00006295"/>
    </source>
</evidence>